<accession>A0A6G8QCP6</accession>
<dbReference type="Pfam" id="PF09362">
    <property type="entry name" value="DUF1996"/>
    <property type="match status" value="1"/>
</dbReference>
<dbReference type="PANTHER" id="PTHR43662:SF3">
    <property type="entry name" value="DOMAIN PROTEIN, PUTATIVE (AFU_ORTHOLOGUE AFUA_6G11970)-RELATED"/>
    <property type="match status" value="1"/>
</dbReference>
<dbReference type="PANTHER" id="PTHR43662">
    <property type="match status" value="1"/>
</dbReference>
<protein>
    <submittedName>
        <fullName evidence="4">DUF1996 domain-containing protein</fullName>
    </submittedName>
</protein>
<evidence type="ECO:0000313" key="5">
    <source>
        <dbReference type="Proteomes" id="UP000501452"/>
    </source>
</evidence>
<dbReference type="AlphaFoldDB" id="A0A6G8QCP6"/>
<dbReference type="RefSeq" id="WP_166178168.1">
    <property type="nucleotide sequence ID" value="NZ_CP045119.1"/>
</dbReference>
<keyword evidence="2" id="KW-0472">Membrane</keyword>
<proteinExistence type="predicted"/>
<evidence type="ECO:0000313" key="4">
    <source>
        <dbReference type="EMBL" id="QIN84212.1"/>
    </source>
</evidence>
<dbReference type="EMBL" id="CP045119">
    <property type="protein sequence ID" value="QIN84212.1"/>
    <property type="molecule type" value="Genomic_DNA"/>
</dbReference>
<feature type="region of interest" description="Disordered" evidence="1">
    <location>
        <begin position="287"/>
        <end position="306"/>
    </location>
</feature>
<gene>
    <name evidence="4" type="ORF">GBA63_17300</name>
</gene>
<evidence type="ECO:0000259" key="3">
    <source>
        <dbReference type="Pfam" id="PF09362"/>
    </source>
</evidence>
<keyword evidence="5" id="KW-1185">Reference proteome</keyword>
<evidence type="ECO:0000256" key="2">
    <source>
        <dbReference type="SAM" id="Phobius"/>
    </source>
</evidence>
<reference evidence="4 5" key="1">
    <citation type="submission" date="2019-10" db="EMBL/GenBank/DDBJ databases">
        <title>Rubrobacter sp nov SCSIO 52090 isolated from a deep-sea sediment in the South China Sea.</title>
        <authorList>
            <person name="Chen R.W."/>
        </authorList>
    </citation>
    <scope>NUCLEOTIDE SEQUENCE [LARGE SCALE GENOMIC DNA]</scope>
    <source>
        <strain evidence="4 5">SCSIO 52909</strain>
    </source>
</reference>
<feature type="transmembrane region" description="Helical" evidence="2">
    <location>
        <begin position="12"/>
        <end position="33"/>
    </location>
</feature>
<name>A0A6G8QCP6_9ACTN</name>
<evidence type="ECO:0000256" key="1">
    <source>
        <dbReference type="SAM" id="MobiDB-lite"/>
    </source>
</evidence>
<organism evidence="4 5">
    <name type="scientific">Rubrobacter tropicus</name>
    <dbReference type="NCBI Taxonomy" id="2653851"/>
    <lineage>
        <taxon>Bacteria</taxon>
        <taxon>Bacillati</taxon>
        <taxon>Actinomycetota</taxon>
        <taxon>Rubrobacteria</taxon>
        <taxon>Rubrobacterales</taxon>
        <taxon>Rubrobacteraceae</taxon>
        <taxon>Rubrobacter</taxon>
    </lineage>
</organism>
<feature type="domain" description="DUF1996" evidence="3">
    <location>
        <begin position="70"/>
        <end position="271"/>
    </location>
</feature>
<dbReference type="Proteomes" id="UP000501452">
    <property type="component" value="Chromosome"/>
</dbReference>
<dbReference type="InterPro" id="IPR018535">
    <property type="entry name" value="DUF1996"/>
</dbReference>
<dbReference type="KEGG" id="rub:GBA63_17300"/>
<sequence length="306" mass="33533">MRVWSSRLVGEGWTALVRAAGVLVLALALIVAVTGRLDAEDRPAPKQPGAQFATGCKFGHTASADPITDDSHPHLHDFFGNASTSGSSTYDSLRKAKTGCFHQADRSAYWVPAVRWDGERLTPSRASIYYRTAGKDHERVRAVPPALKMIAGGLQERNHVLWSCGRKDKTKSQAPPRRCESGVLAATVYFPDCWDGRNLDSADHRYHVEYADTTDGGRGCPGSHPVPLPSVDATFFYELPAGDPSGRVLVSAGHGFWEEPANYHADLFNAWDQESLTRLVRECINGTKPTEPLPDQCRNPAPRRGE</sequence>
<keyword evidence="2" id="KW-1133">Transmembrane helix</keyword>
<keyword evidence="2" id="KW-0812">Transmembrane</keyword>